<name>A0A8M1KMR5_CLUHA</name>
<evidence type="ECO:0000256" key="4">
    <source>
        <dbReference type="ARBA" id="ARBA00022737"/>
    </source>
</evidence>
<feature type="compositionally biased region" description="Polar residues" evidence="12">
    <location>
        <begin position="641"/>
        <end position="656"/>
    </location>
</feature>
<proteinExistence type="predicted"/>
<feature type="region of interest" description="Disordered" evidence="12">
    <location>
        <begin position="641"/>
        <end position="689"/>
    </location>
</feature>
<dbReference type="KEGG" id="char:122133308"/>
<evidence type="ECO:0000256" key="6">
    <source>
        <dbReference type="ARBA" id="ARBA00022833"/>
    </source>
</evidence>
<feature type="compositionally biased region" description="Acidic residues" evidence="12">
    <location>
        <begin position="819"/>
        <end position="831"/>
    </location>
</feature>
<evidence type="ECO:0000259" key="14">
    <source>
        <dbReference type="PROSITE" id="PS51253"/>
    </source>
</evidence>
<feature type="region of interest" description="Disordered" evidence="12">
    <location>
        <begin position="246"/>
        <end position="289"/>
    </location>
</feature>
<evidence type="ECO:0000256" key="9">
    <source>
        <dbReference type="ARBA" id="ARBA00023163"/>
    </source>
</evidence>
<evidence type="ECO:0000256" key="12">
    <source>
        <dbReference type="SAM" id="MobiDB-lite"/>
    </source>
</evidence>
<dbReference type="InterPro" id="IPR059074">
    <property type="entry name" value="zf-C2H2_Z280C_D"/>
</dbReference>
<feature type="compositionally biased region" description="Polar residues" evidence="12">
    <location>
        <begin position="376"/>
        <end position="389"/>
    </location>
</feature>
<feature type="compositionally biased region" description="Basic and acidic residues" evidence="12">
    <location>
        <begin position="1465"/>
        <end position="1492"/>
    </location>
</feature>
<evidence type="ECO:0000256" key="2">
    <source>
        <dbReference type="ARBA" id="ARBA00004123"/>
    </source>
</evidence>
<feature type="region of interest" description="Disordered" evidence="12">
    <location>
        <begin position="1912"/>
        <end position="1979"/>
    </location>
</feature>
<keyword evidence="8" id="KW-0238">DNA-binding</keyword>
<feature type="compositionally biased region" description="Basic and acidic residues" evidence="12">
    <location>
        <begin position="1969"/>
        <end position="1979"/>
    </location>
</feature>
<evidence type="ECO:0000256" key="8">
    <source>
        <dbReference type="ARBA" id="ARBA00023125"/>
    </source>
</evidence>
<feature type="compositionally biased region" description="Low complexity" evidence="12">
    <location>
        <begin position="255"/>
        <end position="272"/>
    </location>
</feature>
<keyword evidence="7" id="KW-0805">Transcription regulation</keyword>
<feature type="compositionally biased region" description="Polar residues" evidence="12">
    <location>
        <begin position="273"/>
        <end position="284"/>
    </location>
</feature>
<feature type="domain" description="C2H2-type" evidence="13">
    <location>
        <begin position="441"/>
        <end position="468"/>
    </location>
</feature>
<feature type="compositionally biased region" description="Basic and acidic residues" evidence="12">
    <location>
        <begin position="1505"/>
        <end position="1516"/>
    </location>
</feature>
<feature type="region of interest" description="Disordered" evidence="12">
    <location>
        <begin position="819"/>
        <end position="850"/>
    </location>
</feature>
<feature type="domain" description="C2H2-type" evidence="13">
    <location>
        <begin position="477"/>
        <end position="505"/>
    </location>
</feature>
<evidence type="ECO:0000256" key="3">
    <source>
        <dbReference type="ARBA" id="ARBA00022723"/>
    </source>
</evidence>
<dbReference type="GO" id="GO:0008270">
    <property type="term" value="F:zinc ion binding"/>
    <property type="evidence" value="ECO:0007669"/>
    <property type="project" value="UniProtKB-KW"/>
</dbReference>
<dbReference type="OrthoDB" id="5876240at2759"/>
<keyword evidence="10" id="KW-0539">Nucleus</keyword>
<dbReference type="PROSITE" id="PS00028">
    <property type="entry name" value="ZINC_FINGER_C2H2_1"/>
    <property type="match status" value="4"/>
</dbReference>
<keyword evidence="5 11" id="KW-0863">Zinc-finger</keyword>
<keyword evidence="4" id="KW-0677">Repeat</keyword>
<comment type="subcellular location">
    <subcellularLocation>
        <location evidence="2">Nucleus</location>
    </subcellularLocation>
</comment>
<keyword evidence="6" id="KW-0862">Zinc</keyword>
<dbReference type="PANTHER" id="PTHR46599">
    <property type="entry name" value="PIGGYBAC TRANSPOSABLE ELEMENT-DERIVED PROTEIN 4"/>
    <property type="match status" value="1"/>
</dbReference>
<dbReference type="GO" id="GO:0003677">
    <property type="term" value="F:DNA binding"/>
    <property type="evidence" value="ECO:0007669"/>
    <property type="project" value="UniProtKB-KW"/>
</dbReference>
<dbReference type="CTD" id="561483"/>
<dbReference type="Pfam" id="PF25429">
    <property type="entry name" value="zf-POGZ"/>
    <property type="match status" value="1"/>
</dbReference>
<feature type="region of interest" description="Disordered" evidence="12">
    <location>
        <begin position="1426"/>
        <end position="1516"/>
    </location>
</feature>
<dbReference type="PANTHER" id="PTHR46599:SF1">
    <property type="entry name" value="POGO TRANSPOSABLE ELEMENT WITH ZNF DOMAIN"/>
    <property type="match status" value="1"/>
</dbReference>
<evidence type="ECO:0000256" key="1">
    <source>
        <dbReference type="ARBA" id="ARBA00003729"/>
    </source>
</evidence>
<keyword evidence="15" id="KW-1185">Reference proteome</keyword>
<protein>
    <submittedName>
        <fullName evidence="16">Pogo transposable element derived with ZNF domain b</fullName>
    </submittedName>
</protein>
<dbReference type="Pfam" id="PF25414">
    <property type="entry name" value="zf-C2H2_Z280C_D"/>
    <property type="match status" value="1"/>
</dbReference>
<dbReference type="InterPro" id="IPR029526">
    <property type="entry name" value="PGBD"/>
</dbReference>
<dbReference type="InterPro" id="IPR006600">
    <property type="entry name" value="HTH_CenpB_DNA-bd_dom"/>
</dbReference>
<evidence type="ECO:0000256" key="10">
    <source>
        <dbReference type="ARBA" id="ARBA00023242"/>
    </source>
</evidence>
<feature type="compositionally biased region" description="Basic and acidic residues" evidence="12">
    <location>
        <begin position="398"/>
        <end position="407"/>
    </location>
</feature>
<dbReference type="Pfam" id="PF03184">
    <property type="entry name" value="DDE_1"/>
    <property type="match status" value="1"/>
</dbReference>
<feature type="region of interest" description="Disordered" evidence="12">
    <location>
        <begin position="376"/>
        <end position="407"/>
    </location>
</feature>
<feature type="compositionally biased region" description="Polar residues" evidence="12">
    <location>
        <begin position="666"/>
        <end position="687"/>
    </location>
</feature>
<dbReference type="PROSITE" id="PS50157">
    <property type="entry name" value="ZINC_FINGER_C2H2_2"/>
    <property type="match status" value="2"/>
</dbReference>
<reference evidence="16" key="1">
    <citation type="submission" date="2025-08" db="UniProtKB">
        <authorList>
            <consortium name="RefSeq"/>
        </authorList>
    </citation>
    <scope>IDENTIFICATION</scope>
</reference>
<evidence type="ECO:0000313" key="16">
    <source>
        <dbReference type="RefSeq" id="XP_042565167.1"/>
    </source>
</evidence>
<accession>A0A8M1KMR5</accession>
<dbReference type="InterPro" id="IPR057618">
    <property type="entry name" value="Znf_POGZ/Z280C-D-like"/>
</dbReference>
<gene>
    <name evidence="16" type="primary">pogzb</name>
</gene>
<comment type="function">
    <text evidence="1">May function as a transcription factor.</text>
</comment>
<organism evidence="15 16">
    <name type="scientific">Clupea harengus</name>
    <name type="common">Atlantic herring</name>
    <dbReference type="NCBI Taxonomy" id="7950"/>
    <lineage>
        <taxon>Eukaryota</taxon>
        <taxon>Metazoa</taxon>
        <taxon>Chordata</taxon>
        <taxon>Craniata</taxon>
        <taxon>Vertebrata</taxon>
        <taxon>Euteleostomi</taxon>
        <taxon>Actinopterygii</taxon>
        <taxon>Neopterygii</taxon>
        <taxon>Teleostei</taxon>
        <taxon>Clupei</taxon>
        <taxon>Clupeiformes</taxon>
        <taxon>Clupeoidei</taxon>
        <taxon>Clupeidae</taxon>
        <taxon>Clupea</taxon>
    </lineage>
</organism>
<keyword evidence="9" id="KW-0804">Transcription</keyword>
<dbReference type="FunFam" id="3.30.160.60:FF:000298">
    <property type="entry name" value="zinc finger protein 280D isoform X1"/>
    <property type="match status" value="1"/>
</dbReference>
<keyword evidence="3" id="KW-0479">Metal-binding</keyword>
<dbReference type="RefSeq" id="XP_042565167.1">
    <property type="nucleotide sequence ID" value="XM_042709233.1"/>
</dbReference>
<dbReference type="InterPro" id="IPR013087">
    <property type="entry name" value="Znf_C2H2_type"/>
</dbReference>
<evidence type="ECO:0000256" key="7">
    <source>
        <dbReference type="ARBA" id="ARBA00023015"/>
    </source>
</evidence>
<dbReference type="Pfam" id="PF03221">
    <property type="entry name" value="HTH_Tnp_Tc5"/>
    <property type="match status" value="1"/>
</dbReference>
<dbReference type="PROSITE" id="PS51253">
    <property type="entry name" value="HTH_CENPB"/>
    <property type="match status" value="1"/>
</dbReference>
<dbReference type="GO" id="GO:0005634">
    <property type="term" value="C:nucleus"/>
    <property type="evidence" value="ECO:0007669"/>
    <property type="project" value="UniProtKB-SubCell"/>
</dbReference>
<evidence type="ECO:0000256" key="5">
    <source>
        <dbReference type="ARBA" id="ARBA00022771"/>
    </source>
</evidence>
<dbReference type="Proteomes" id="UP000515152">
    <property type="component" value="Chromosome 11"/>
</dbReference>
<dbReference type="Pfam" id="PF13843">
    <property type="entry name" value="DDE_Tnp_1_7"/>
    <property type="match status" value="1"/>
</dbReference>
<evidence type="ECO:0000259" key="13">
    <source>
        <dbReference type="PROSITE" id="PS50157"/>
    </source>
</evidence>
<feature type="domain" description="HTH CENPB-type" evidence="14">
    <location>
        <begin position="1563"/>
        <end position="1635"/>
    </location>
</feature>
<dbReference type="InterPro" id="IPR004875">
    <property type="entry name" value="DDE_SF_endonuclease_dom"/>
</dbReference>
<evidence type="ECO:0000256" key="11">
    <source>
        <dbReference type="PROSITE-ProRule" id="PRU00042"/>
    </source>
</evidence>
<dbReference type="SMART" id="SM00355">
    <property type="entry name" value="ZnF_C2H2"/>
    <property type="match status" value="9"/>
</dbReference>
<evidence type="ECO:0000313" key="15">
    <source>
        <dbReference type="Proteomes" id="UP000515152"/>
    </source>
</evidence>
<dbReference type="GeneID" id="122133308"/>
<sequence length="1979" mass="221428">MADSDLFMECEEEELEPWQQIHENIQNEMAEPMECAVKQAVPAVPPVVTPASAPAPVVSTHMLLSSHALSGSSGKDTMVPLLTNTICATTASLLTSMASVPASGTLPAGLPKPCPGQQLILTQGAGGELSLSQVLLPARGPGAATGQPFFFTTQGLPVQNLTAGQNPLGIVLNVQQGQTIKPFTLVSAPGTPTLFKPAVGGSRIINQPAQFKAVTQGGPVNCPAPPTHTTTFTRVQIPATLTIRNTTPINQPRPTMVTVSSSLPSTSVKTTTIPTKQPNTSSLLTVKPGEGSTDLPKLVSLVNQPQTLIVLPSQKANGISSSSTPGTTLNVQVIPDATSPSSLKICPRCGAQFKMIEALRGHMCFCCPDLTQAPSTSKVSPGKSPTSLKNAIPPAQRQTDKGADGESTDKLVMLVDDFYYGTYEGNRTNAAQDNLKEPLTFKCLSCGKKLRSNIRLMNHMKHHVELEQQNGEMDTHTSCQHCYRQFPTPFRLQCHLESVHSTYESSTKCKICEWAFETEPVFLQHMKNTHKPGEMPYVCQVCEYRSSFYSDVYNHFRTWHEDTRYLLCLYCLKLFKNSNSYQQHFSRHQKSTVYHCNKCRLQFLFTKEKLDHKISHHKTFRKPRQLEGLSPGTKVTIRAYSQTKSRSANSGTSQGASLPHPRPSTAPVSLSQPRSEPKQIVQQQRANVSKKPISKMIELLTKFQEQRPLLGKQKCIECNYEVPDFTHHYPTYVHCSLCPYSTCCSRAYANHMISNHVTRKNPKFKGPTLPPPSLLKMVCRDCDFTIFNGDLMAKHLVQNPGHSYSTCTPKELLESDIEFSEVEEEEEEEPRSEETSAVGKEPDWASVDAWTDGQSNKPIPDFTDSSGPCHSLGKNSDAIDYFQLLFPNSLMELITYETNAYAKGYCFLGQGDPDWTPMTVNELKGFFGLCIFMGLRHLPETQMYWSCQHYDGCAIFMRTMTFKRYQQIASHLRMGSWVTEREGSSSKGRLRLFRPMLNILEVNMWETYKPNRNLTIDRALLPRLETEGGKEKRLREAQPRIWLLCDSKSGYCHRLHIQTPCRRGREIVASVVPALVEGIEGKHHQIYLSTSLASIPVMQELLVQQIYTSASVLPQSPILPKALWDQDHVETPGDFRQSTCGPVLVTRWKDAKEMFCMSTNCEPGQPDVVWRKSHSQPGELVSIQRPLAFKLLQDNMRGVDICNQLLICNPLGGLALDTHWRCLFWLLVNLSIINSFIVLRESRKYNPPTWVQGGGRFSQAQYRKRLAYQLAKCARRKAEQFHKYLRKPVKPVKPVNLCLKEERKGDSEGVRHYLCKVTPKTRRCRNCVLKNVRHETVFGCSVCRVNLCKGPVCFWEYHGFSTHLKAPPKVGFIESFANHFFCQDKALFCLHNLTQKMHLFFYDRNRGSGMKRNRWSGSVSESLEDYSALKKDPDQESLEDYSALEKDPDQAMAPLEDSDSDMEQMDDHVQRPAEESDENNRNSEQDISEETHTQIPPTHVSPEAEPQRSAKEREETLSVRQLKTVLFALCSGIDKASESLATEPELIKTWLGEKETQLESECQRNTVDGGDAMGAIERLVEWVLAQQEQQLPVSYEDLFHKASELRSQANQNSSFRISHEWAVSFMLQHRLGAQTIANVDRPLPGSMEGDSLRFTDFVQKQIKLNDLRHSVIGAMDELSIFVDVDCLLDTAPLVKKKMAFQFVGSGRSLIDIYLAILADGTVLPTLVFFKGQLPSGLLRGLPNCVLVEGKAEGFTEEEELDIWIEKVWRKHLSAHDDSKALLVMDGYRRHKSDPSLGNLSNCNTLPAIIQTGCSSRHQPLEMCFRPVLQTFLLKRWAQLAEKGGSSGASARDVVQLLVAWLVEALSSLSDPGIIQRSFCLAKVVDEEEGNKNPADAQAELIATMKEAMLRPKEMEPKSPGEAAMRTTDGEQVRNQGQETHPEDLPEAEAETLSNAKEQTAAAQADETEETHSESADKAE</sequence>